<dbReference type="Pfam" id="PF00389">
    <property type="entry name" value="2-Hacid_dh"/>
    <property type="match status" value="1"/>
</dbReference>
<evidence type="ECO:0000256" key="2">
    <source>
        <dbReference type="ARBA" id="ARBA00013128"/>
    </source>
</evidence>
<name>A0A9W4TRY0_9ASCO</name>
<dbReference type="Proteomes" id="UP001152885">
    <property type="component" value="Unassembled WGS sequence"/>
</dbReference>
<evidence type="ECO:0000256" key="4">
    <source>
        <dbReference type="ARBA" id="ARBA00023027"/>
    </source>
</evidence>
<feature type="site" description="Important for catalytic activity" evidence="5">
    <location>
        <position position="342"/>
    </location>
</feature>
<feature type="domain" description="D-isomer specific 2-hydroxyacid dehydrogenase NAD-binding" evidence="7">
    <location>
        <begin position="129"/>
        <end position="311"/>
    </location>
</feature>
<evidence type="ECO:0000313" key="8">
    <source>
        <dbReference type="EMBL" id="CAI5755892.1"/>
    </source>
</evidence>
<organism evidence="8 9">
    <name type="scientific">Candida verbasci</name>
    <dbReference type="NCBI Taxonomy" id="1227364"/>
    <lineage>
        <taxon>Eukaryota</taxon>
        <taxon>Fungi</taxon>
        <taxon>Dikarya</taxon>
        <taxon>Ascomycota</taxon>
        <taxon>Saccharomycotina</taxon>
        <taxon>Pichiomycetes</taxon>
        <taxon>Debaryomycetaceae</taxon>
        <taxon>Candida/Lodderomyces clade</taxon>
        <taxon>Candida</taxon>
    </lineage>
</organism>
<dbReference type="InterPro" id="IPR029753">
    <property type="entry name" value="D-isomer_DH_CS"/>
</dbReference>
<dbReference type="AlphaFoldDB" id="A0A9W4TRY0"/>
<dbReference type="NCBIfam" id="NF005750">
    <property type="entry name" value="PRK07574.1"/>
    <property type="match status" value="1"/>
</dbReference>
<dbReference type="SUPFAM" id="SSF51735">
    <property type="entry name" value="NAD(P)-binding Rossmann-fold domains"/>
    <property type="match status" value="1"/>
</dbReference>
<dbReference type="PANTHER" id="PTHR42938:SF9">
    <property type="entry name" value="FORMATE DEHYDROGENASE 1"/>
    <property type="match status" value="1"/>
</dbReference>
<feature type="binding site" evidence="5">
    <location>
        <begin position="243"/>
        <end position="247"/>
    </location>
    <ligand>
        <name>NAD(+)</name>
        <dbReference type="ChEBI" id="CHEBI:57540"/>
    </ligand>
</feature>
<dbReference type="Gene3D" id="3.40.50.720">
    <property type="entry name" value="NAD(P)-binding Rossmann-like Domain"/>
    <property type="match status" value="2"/>
</dbReference>
<comment type="function">
    <text evidence="5">Catalyzes the NAD(+)-dependent oxidation of formate to carbon dioxide. Formate oxidation is the final step in the methanol oxidation pathway in methylotrophic microorganisms. Has a role in the detoxification of exogenous formate in non-methylotrophic organisms.</text>
</comment>
<dbReference type="GO" id="GO:0016616">
    <property type="term" value="F:oxidoreductase activity, acting on the CH-OH group of donors, NAD or NADP as acceptor"/>
    <property type="evidence" value="ECO:0007669"/>
    <property type="project" value="InterPro"/>
</dbReference>
<dbReference type="OrthoDB" id="418179at2759"/>
<keyword evidence="3 5" id="KW-0560">Oxidoreductase</keyword>
<dbReference type="GO" id="GO:0008863">
    <property type="term" value="F:formate dehydrogenase (NAD+) activity"/>
    <property type="evidence" value="ECO:0007669"/>
    <property type="project" value="UniProtKB-UniRule"/>
</dbReference>
<feature type="binding site" evidence="5">
    <location>
        <position position="294"/>
    </location>
    <ligand>
        <name>NAD(+)</name>
        <dbReference type="ChEBI" id="CHEBI:57540"/>
    </ligand>
</feature>
<feature type="binding site" evidence="5">
    <location>
        <position position="196"/>
    </location>
    <ligand>
        <name>NAD(+)</name>
        <dbReference type="ChEBI" id="CHEBI:57540"/>
    </ligand>
</feature>
<dbReference type="GO" id="GO:0042183">
    <property type="term" value="P:formate catabolic process"/>
    <property type="evidence" value="ECO:0007669"/>
    <property type="project" value="UniProtKB-UniRule"/>
</dbReference>
<dbReference type="EC" id="1.17.1.9" evidence="2 5"/>
<dbReference type="InterPro" id="IPR033689">
    <property type="entry name" value="FDH_NAD-dep"/>
</dbReference>
<dbReference type="SUPFAM" id="SSF52283">
    <property type="entry name" value="Formate/glycerate dehydrogenase catalytic domain-like"/>
    <property type="match status" value="1"/>
</dbReference>
<dbReference type="HAMAP" id="MF_03210">
    <property type="entry name" value="Formate_dehydrogenase"/>
    <property type="match status" value="1"/>
</dbReference>
<reference evidence="8" key="1">
    <citation type="submission" date="2022-12" db="EMBL/GenBank/DDBJ databases">
        <authorList>
            <person name="Brejova B."/>
        </authorList>
    </citation>
    <scope>NUCLEOTIDE SEQUENCE</scope>
</reference>
<evidence type="ECO:0000256" key="3">
    <source>
        <dbReference type="ARBA" id="ARBA00023002"/>
    </source>
</evidence>
<keyword evidence="9" id="KW-1185">Reference proteome</keyword>
<comment type="subcellular location">
    <subcellularLocation>
        <location evidence="5">Cytoplasm</location>
    </subcellularLocation>
</comment>
<comment type="caution">
    <text evidence="5">Lacks conserved residue(s) required for the propagation of feature annotation.</text>
</comment>
<feature type="binding site" evidence="5">
    <location>
        <position position="120"/>
    </location>
    <ligand>
        <name>substrate</name>
    </ligand>
</feature>
<dbReference type="InterPro" id="IPR036291">
    <property type="entry name" value="NAD(P)-bd_dom_sf"/>
</dbReference>
<comment type="caution">
    <text evidence="8">The sequence shown here is derived from an EMBL/GenBank/DDBJ whole genome shotgun (WGS) entry which is preliminary data.</text>
</comment>
<dbReference type="InterPro" id="IPR006140">
    <property type="entry name" value="D-isomer_DH_NAD-bd"/>
</dbReference>
<dbReference type="PROSITE" id="PS00671">
    <property type="entry name" value="D_2_HYDROXYACID_DH_3"/>
    <property type="match status" value="1"/>
</dbReference>
<comment type="catalytic activity">
    <reaction evidence="1 5">
        <text>formate + NAD(+) = CO2 + NADH</text>
        <dbReference type="Rhea" id="RHEA:15985"/>
        <dbReference type="ChEBI" id="CHEBI:15740"/>
        <dbReference type="ChEBI" id="CHEBI:16526"/>
        <dbReference type="ChEBI" id="CHEBI:57540"/>
        <dbReference type="ChEBI" id="CHEBI:57945"/>
        <dbReference type="EC" id="1.17.1.9"/>
    </reaction>
</comment>
<dbReference type="InterPro" id="IPR006139">
    <property type="entry name" value="D-isomer_2_OHA_DH_cat_dom"/>
</dbReference>
<feature type="binding site" evidence="5">
    <location>
        <position position="269"/>
    </location>
    <ligand>
        <name>NAD(+)</name>
        <dbReference type="ChEBI" id="CHEBI:57540"/>
    </ligand>
</feature>
<accession>A0A9W4TRY0</accession>
<dbReference type="Pfam" id="PF02826">
    <property type="entry name" value="2-Hacid_dh_C"/>
    <property type="match status" value="1"/>
</dbReference>
<dbReference type="EMBL" id="CANTUO010000001">
    <property type="protein sequence ID" value="CAI5755892.1"/>
    <property type="molecule type" value="Genomic_DNA"/>
</dbReference>
<proteinExistence type="inferred from homology"/>
<dbReference type="GO" id="GO:0005829">
    <property type="term" value="C:cytosol"/>
    <property type="evidence" value="ECO:0007669"/>
    <property type="project" value="TreeGrafter"/>
</dbReference>
<feature type="site" description="Important for catalytic activity" evidence="5">
    <location>
        <position position="271"/>
    </location>
</feature>
<gene>
    <name evidence="8" type="ORF">CANVERA_P0408</name>
</gene>
<evidence type="ECO:0000313" key="9">
    <source>
        <dbReference type="Proteomes" id="UP001152885"/>
    </source>
</evidence>
<dbReference type="FunFam" id="3.40.50.720:FF:000057">
    <property type="entry name" value="Formate dehydrogenase"/>
    <property type="match status" value="1"/>
</dbReference>
<feature type="binding site" evidence="5">
    <location>
        <begin position="342"/>
        <end position="345"/>
    </location>
    <ligand>
        <name>NAD(+)</name>
        <dbReference type="ChEBI" id="CHEBI:57540"/>
    </ligand>
</feature>
<comment type="similarity">
    <text evidence="5">Belongs to the D-isomer specific 2-hydroxyacid dehydrogenase family. FDH subfamily.</text>
</comment>
<evidence type="ECO:0000259" key="7">
    <source>
        <dbReference type="Pfam" id="PF02826"/>
    </source>
</evidence>
<comment type="subunit">
    <text evidence="5">Homodimer.</text>
</comment>
<dbReference type="GO" id="GO:0051287">
    <property type="term" value="F:NAD binding"/>
    <property type="evidence" value="ECO:0007669"/>
    <property type="project" value="InterPro"/>
</dbReference>
<feature type="domain" description="D-isomer specific 2-hydroxyacid dehydrogenase catalytic" evidence="6">
    <location>
        <begin position="35"/>
        <end position="315"/>
    </location>
</feature>
<feature type="binding site" evidence="5">
    <location>
        <position position="96"/>
    </location>
    <ligand>
        <name>substrate</name>
    </ligand>
</feature>
<keyword evidence="5" id="KW-0963">Cytoplasm</keyword>
<evidence type="ECO:0000256" key="5">
    <source>
        <dbReference type="HAMAP-Rule" id="MF_03210"/>
    </source>
</evidence>
<protein>
    <recommendedName>
        <fullName evidence="2 5">Formate dehydrogenase</fullName>
        <shortName evidence="5">FDH</shortName>
        <ecNumber evidence="2 5">1.17.1.9</ecNumber>
    </recommendedName>
    <alternativeName>
        <fullName evidence="5">NAD-dependent formate dehydrogenase</fullName>
    </alternativeName>
</protein>
<dbReference type="PANTHER" id="PTHR42938">
    <property type="entry name" value="FORMATE DEHYDROGENASE 1"/>
    <property type="match status" value="1"/>
</dbReference>
<evidence type="ECO:0000259" key="6">
    <source>
        <dbReference type="Pfam" id="PF00389"/>
    </source>
</evidence>
<sequence>MSKPVCLIILYDGKEHAKQQPKLLGAAENALGLREFIESHGYEVIATSDKEGENSEFERNLERAEIIITTPFWPGYVTKERMAKAPNLKICITAGVGSDHISLDTANERGISVVEVTGSNVQSVAEHVIMTMLILIRNYNEGHYQALSGGWDVAAVAKNEWDIEGKVISTIGAGRIGYRVLERLVAFNPKKLYYYDYQDLPAEAVKKINDASRLFNGVDNILERKESLEDIARESDIITINCPLYEGTRGLWNEKYISLMKPGAFLVNTARGAICNENDVAKAVNAGHIQYGGDVWPVQPARKDAPWRSMHYPISSGDSENLDTSRGYSSDGAFVGNAMTIHCSGTSLDAQARYSAGVKDILTEFFNKTYNYRPQDIICIDGDYYTKAYGQRTKK</sequence>
<feature type="binding site" evidence="5">
    <location>
        <begin position="175"/>
        <end position="176"/>
    </location>
    <ligand>
        <name>NAD(+)</name>
        <dbReference type="ChEBI" id="CHEBI:57540"/>
    </ligand>
</feature>
<evidence type="ECO:0000256" key="1">
    <source>
        <dbReference type="ARBA" id="ARBA00000455"/>
    </source>
</evidence>
<keyword evidence="4 5" id="KW-0520">NAD</keyword>